<reference evidence="5 6" key="1">
    <citation type="journal article" date="2017" name="Nat. Commun.">
        <title>Genome assembly with in vitro proximity ligation data and whole-genome triplication in lettuce.</title>
        <authorList>
            <person name="Reyes-Chin-Wo S."/>
            <person name="Wang Z."/>
            <person name="Yang X."/>
            <person name="Kozik A."/>
            <person name="Arikit S."/>
            <person name="Song C."/>
            <person name="Xia L."/>
            <person name="Froenicke L."/>
            <person name="Lavelle D.O."/>
            <person name="Truco M.J."/>
            <person name="Xia R."/>
            <person name="Zhu S."/>
            <person name="Xu C."/>
            <person name="Xu H."/>
            <person name="Xu X."/>
            <person name="Cox K."/>
            <person name="Korf I."/>
            <person name="Meyers B.C."/>
            <person name="Michelmore R.W."/>
        </authorList>
    </citation>
    <scope>NUCLEOTIDE SEQUENCE [LARGE SCALE GENOMIC DNA]</scope>
    <source>
        <strain evidence="6">cv. Salinas</strain>
        <tissue evidence="5">Seedlings</tissue>
    </source>
</reference>
<dbReference type="PANTHER" id="PTHR11017:SF544">
    <property type="entry name" value="ADP-RIBOSYL CYCLASE_CYCLIC ADP-RIBOSE HYDROLASE"/>
    <property type="match status" value="1"/>
</dbReference>
<name>A0A9R1VY18_LACSA</name>
<proteinExistence type="predicted"/>
<dbReference type="PANTHER" id="PTHR11017">
    <property type="entry name" value="LEUCINE-RICH REPEAT-CONTAINING PROTEIN"/>
    <property type="match status" value="1"/>
</dbReference>
<dbReference type="PRINTS" id="PR00364">
    <property type="entry name" value="DISEASERSIST"/>
</dbReference>
<evidence type="ECO:0000313" key="5">
    <source>
        <dbReference type="EMBL" id="KAJ0214726.1"/>
    </source>
</evidence>
<gene>
    <name evidence="5" type="ORF">LSAT_V11C400215830</name>
</gene>
<keyword evidence="2" id="KW-0677">Repeat</keyword>
<keyword evidence="6" id="KW-1185">Reference proteome</keyword>
<dbReference type="EMBL" id="NBSK02000004">
    <property type="protein sequence ID" value="KAJ0214726.1"/>
    <property type="molecule type" value="Genomic_DNA"/>
</dbReference>
<evidence type="ECO:0008006" key="7">
    <source>
        <dbReference type="Google" id="ProtNLM"/>
    </source>
</evidence>
<dbReference type="Pfam" id="PF00931">
    <property type="entry name" value="NB-ARC"/>
    <property type="match status" value="1"/>
</dbReference>
<dbReference type="Pfam" id="PF23282">
    <property type="entry name" value="WHD_ROQ1"/>
    <property type="match status" value="1"/>
</dbReference>
<sequence>METRIKDVVSSLGTGFDDLRMIRINGMGGGGKTTLARVVFDQISFQFKGKSFVENVREVSNASLFGLKSLQKQVLRDVLNDKGIRVSSVYDGKHMIKRMVHDKRVLVVLDDVDNVDQLEELVGDPNWYAFGRDIPIQGYDNLTREVVRYASGLLLTLRVLSSFLCGRNELEWIDAVKRLQMIPLTETLKKLELSYIGLEEDYKEIFLDVACILKGRTKEVTIKVLESCGFHARNGLRVLEQKSLITISNYNLCVGMHDHIEEMGRNIVRRMYSDKPYKHSRLWISDESKIYWLTICPEIPKALRYLDLKHYPFSSLPKTFQADNLITLEMVDCKILQLWEGGERK</sequence>
<keyword evidence="1" id="KW-0433">Leucine-rich repeat</keyword>
<evidence type="ECO:0000256" key="1">
    <source>
        <dbReference type="ARBA" id="ARBA00022614"/>
    </source>
</evidence>
<dbReference type="GO" id="GO:0043531">
    <property type="term" value="F:ADP binding"/>
    <property type="evidence" value="ECO:0007669"/>
    <property type="project" value="InterPro"/>
</dbReference>
<dbReference type="SUPFAM" id="SSF52540">
    <property type="entry name" value="P-loop containing nucleoside triphosphate hydrolases"/>
    <property type="match status" value="1"/>
</dbReference>
<feature type="domain" description="NB-ARC" evidence="3">
    <location>
        <begin position="3"/>
        <end position="120"/>
    </location>
</feature>
<dbReference type="InterPro" id="IPR027417">
    <property type="entry name" value="P-loop_NTPase"/>
</dbReference>
<dbReference type="InterPro" id="IPR036390">
    <property type="entry name" value="WH_DNA-bd_sf"/>
</dbReference>
<dbReference type="Proteomes" id="UP000235145">
    <property type="component" value="Unassembled WGS sequence"/>
</dbReference>
<dbReference type="SUPFAM" id="SSF46785">
    <property type="entry name" value="Winged helix' DNA-binding domain"/>
    <property type="match status" value="1"/>
</dbReference>
<dbReference type="GO" id="GO:0006952">
    <property type="term" value="P:defense response"/>
    <property type="evidence" value="ECO:0007669"/>
    <property type="project" value="InterPro"/>
</dbReference>
<protein>
    <recommendedName>
        <fullName evidence="7">NB-ARC domain-containing protein</fullName>
    </recommendedName>
</protein>
<dbReference type="InterPro" id="IPR002182">
    <property type="entry name" value="NB-ARC"/>
</dbReference>
<accession>A0A9R1VY18</accession>
<organism evidence="5 6">
    <name type="scientific">Lactuca sativa</name>
    <name type="common">Garden lettuce</name>
    <dbReference type="NCBI Taxonomy" id="4236"/>
    <lineage>
        <taxon>Eukaryota</taxon>
        <taxon>Viridiplantae</taxon>
        <taxon>Streptophyta</taxon>
        <taxon>Embryophyta</taxon>
        <taxon>Tracheophyta</taxon>
        <taxon>Spermatophyta</taxon>
        <taxon>Magnoliopsida</taxon>
        <taxon>eudicotyledons</taxon>
        <taxon>Gunneridae</taxon>
        <taxon>Pentapetalae</taxon>
        <taxon>asterids</taxon>
        <taxon>campanulids</taxon>
        <taxon>Asterales</taxon>
        <taxon>Asteraceae</taxon>
        <taxon>Cichorioideae</taxon>
        <taxon>Cichorieae</taxon>
        <taxon>Lactucinae</taxon>
        <taxon>Lactuca</taxon>
    </lineage>
</organism>
<feature type="domain" description="Disease resistance protein Roq1-like winged-helix" evidence="4">
    <location>
        <begin position="200"/>
        <end position="270"/>
    </location>
</feature>
<dbReference type="Gene3D" id="3.40.50.300">
    <property type="entry name" value="P-loop containing nucleotide triphosphate hydrolases"/>
    <property type="match status" value="1"/>
</dbReference>
<evidence type="ECO:0000259" key="3">
    <source>
        <dbReference type="Pfam" id="PF00931"/>
    </source>
</evidence>
<dbReference type="AlphaFoldDB" id="A0A9R1VY18"/>
<evidence type="ECO:0000259" key="4">
    <source>
        <dbReference type="Pfam" id="PF23282"/>
    </source>
</evidence>
<dbReference type="InterPro" id="IPR058192">
    <property type="entry name" value="WHD_ROQ1-like"/>
</dbReference>
<comment type="caution">
    <text evidence="5">The sequence shown here is derived from an EMBL/GenBank/DDBJ whole genome shotgun (WGS) entry which is preliminary data.</text>
</comment>
<evidence type="ECO:0000256" key="2">
    <source>
        <dbReference type="ARBA" id="ARBA00022737"/>
    </source>
</evidence>
<evidence type="ECO:0000313" key="6">
    <source>
        <dbReference type="Proteomes" id="UP000235145"/>
    </source>
</evidence>
<dbReference type="InterPro" id="IPR044974">
    <property type="entry name" value="Disease_R_plants"/>
</dbReference>